<gene>
    <name evidence="2" type="ORF">NCI01_00350</name>
</gene>
<evidence type="ECO:0000256" key="1">
    <source>
        <dbReference type="SAM" id="MobiDB-lite"/>
    </source>
</evidence>
<evidence type="ECO:0000313" key="2">
    <source>
        <dbReference type="EMBL" id="MCP3420236.1"/>
    </source>
</evidence>
<feature type="region of interest" description="Disordered" evidence="1">
    <location>
        <begin position="34"/>
        <end position="53"/>
    </location>
</feature>
<reference evidence="2 3" key="1">
    <citation type="submission" date="2022-06" db="EMBL/GenBank/DDBJ databases">
        <authorList>
            <person name="So Y."/>
        </authorList>
    </citation>
    <scope>NUCLEOTIDE SEQUENCE [LARGE SCALE GENOMIC DNA]</scope>
    <source>
        <strain evidence="2 3">STR3</strain>
    </source>
</reference>
<keyword evidence="3" id="KW-1185">Reference proteome</keyword>
<name>A0ABT1KSE0_9ACTN</name>
<comment type="caution">
    <text evidence="2">The sequence shown here is derived from an EMBL/GenBank/DDBJ whole genome shotgun (WGS) entry which is preliminary data.</text>
</comment>
<feature type="compositionally biased region" description="Low complexity" evidence="1">
    <location>
        <begin position="34"/>
        <end position="49"/>
    </location>
</feature>
<dbReference type="RefSeq" id="WP_254179484.1">
    <property type="nucleotide sequence ID" value="NZ_JANARS010000001.1"/>
</dbReference>
<dbReference type="EMBL" id="JANARS010000001">
    <property type="protein sequence ID" value="MCP3420236.1"/>
    <property type="molecule type" value="Genomic_DNA"/>
</dbReference>
<dbReference type="Proteomes" id="UP001204524">
    <property type="component" value="Unassembled WGS sequence"/>
</dbReference>
<accession>A0ABT1KSE0</accession>
<evidence type="ECO:0000313" key="3">
    <source>
        <dbReference type="Proteomes" id="UP001204524"/>
    </source>
</evidence>
<proteinExistence type="predicted"/>
<organism evidence="2 3">
    <name type="scientific">Nocardioides pinisoli</name>
    <dbReference type="NCBI Taxonomy" id="2950279"/>
    <lineage>
        <taxon>Bacteria</taxon>
        <taxon>Bacillati</taxon>
        <taxon>Actinomycetota</taxon>
        <taxon>Actinomycetes</taxon>
        <taxon>Propionibacteriales</taxon>
        <taxon>Nocardioidaceae</taxon>
        <taxon>Nocardioides</taxon>
    </lineage>
</organism>
<protein>
    <submittedName>
        <fullName evidence="2">Uncharacterized protein</fullName>
    </submittedName>
</protein>
<sequence>MTARPSAARPAESVHGWVAHLRAGGTTPWLAWTDAATGPGTDATTAPAPSGRALPGAQQLELLRRINVARQSGAQPRGDHDRERTRLADRVLAAPAAGRGKADLPLVGAATGGFGAQPVDPATVSAHELLRVASTLLADDLVALGPDRVRRGVPRPWRHRFRLVGDPLVGAAAREHLLGRGRPEGGPLAFVVAVGGPIDELLAHTWTQRCFEHGSKPWAAWLRFWRERDQLPARVDLDDSIRRWGGRRPHVRVVTDLAQLPPHVGVRRLPEVRVPGADQAELARRIAAVVGIRVPVGERPALMRTLQKRMPDSGVAPVVVPAAEQDWVASSAARMTRALTRAGYPVVGDLADLAPHASDATGLSGHGGADDRQVLELAIRMIVDPGWRTGRERMVQR</sequence>